<gene>
    <name evidence="1" type="ORF">SERLADRAFT_384485</name>
</gene>
<evidence type="ECO:0000313" key="1">
    <source>
        <dbReference type="EMBL" id="EGO26172.1"/>
    </source>
</evidence>
<dbReference type="GeneID" id="18811106"/>
<reference evidence="1" key="1">
    <citation type="submission" date="2011-04" db="EMBL/GenBank/DDBJ databases">
        <title>Evolution of plant cell wall degrading machinery underlies the functional diversity of forest fungi.</title>
        <authorList>
            <consortium name="US DOE Joint Genome Institute (JGI-PGF)"/>
            <person name="Eastwood D.C."/>
            <person name="Floudas D."/>
            <person name="Binder M."/>
            <person name="Majcherczyk A."/>
            <person name="Schneider P."/>
            <person name="Aerts A."/>
            <person name="Asiegbu F.O."/>
            <person name="Baker S.E."/>
            <person name="Barry K."/>
            <person name="Bendiksby M."/>
            <person name="Blumentritt M."/>
            <person name="Coutinho P.M."/>
            <person name="Cullen D."/>
            <person name="Cullen D."/>
            <person name="Gathman A."/>
            <person name="Goodell B."/>
            <person name="Henrissat B."/>
            <person name="Ihrmark K."/>
            <person name="Kauserud H."/>
            <person name="Kohler A."/>
            <person name="LaButti K."/>
            <person name="Lapidus A."/>
            <person name="Lavin J.L."/>
            <person name="Lee Y.-H."/>
            <person name="Lindquist E."/>
            <person name="Lilly W."/>
            <person name="Lucas S."/>
            <person name="Morin E."/>
            <person name="Murat C."/>
            <person name="Oguiza J.A."/>
            <person name="Park J."/>
            <person name="Pisabarro A.G."/>
            <person name="Riley R."/>
            <person name="Rosling A."/>
            <person name="Salamov A."/>
            <person name="Schmidt O."/>
            <person name="Schmutz J."/>
            <person name="Skrede I."/>
            <person name="Stenlid J."/>
            <person name="Wiebenga A."/>
            <person name="Xie X."/>
            <person name="Kues U."/>
            <person name="Hibbett D.S."/>
            <person name="Hoffmeister D."/>
            <person name="Hogberg N."/>
            <person name="Martin F."/>
            <person name="Grigoriev I.V."/>
            <person name="Watkinson S.C."/>
        </authorList>
    </citation>
    <scope>NUCLEOTIDE SEQUENCE</scope>
    <source>
        <strain evidence="1">S7.9</strain>
    </source>
</reference>
<protein>
    <submittedName>
        <fullName evidence="1">Uncharacterized protein</fullName>
    </submittedName>
</protein>
<dbReference type="RefSeq" id="XP_007316345.1">
    <property type="nucleotide sequence ID" value="XM_007316283.1"/>
</dbReference>
<dbReference type="HOGENOM" id="CLU_2591267_0_0_1"/>
<dbReference type="Proteomes" id="UP000008064">
    <property type="component" value="Unassembled WGS sequence"/>
</dbReference>
<dbReference type="KEGG" id="sla:SERLADRAFT_384485"/>
<accession>F8NQZ9</accession>
<proteinExistence type="predicted"/>
<sequence length="80" mass="9128">MLFLNTNGIKNIINGRNEGWITDILNANDRSDHNGRAIKVRLGVHGDEDRGGLDKDIQVHGNFVLPMLWEEMWAETIGWE</sequence>
<dbReference type="EMBL" id="GL945432">
    <property type="protein sequence ID" value="EGO26172.1"/>
    <property type="molecule type" value="Genomic_DNA"/>
</dbReference>
<dbReference type="AlphaFoldDB" id="F8NQZ9"/>
<name>F8NQZ9_SERL9</name>
<organism>
    <name type="scientific">Serpula lacrymans var. lacrymans (strain S7.9)</name>
    <name type="common">Dry rot fungus</name>
    <dbReference type="NCBI Taxonomy" id="578457"/>
    <lineage>
        <taxon>Eukaryota</taxon>
        <taxon>Fungi</taxon>
        <taxon>Dikarya</taxon>
        <taxon>Basidiomycota</taxon>
        <taxon>Agaricomycotina</taxon>
        <taxon>Agaricomycetes</taxon>
        <taxon>Agaricomycetidae</taxon>
        <taxon>Boletales</taxon>
        <taxon>Coniophorineae</taxon>
        <taxon>Serpulaceae</taxon>
        <taxon>Serpula</taxon>
    </lineage>
</organism>